<sequence length="477" mass="50972">MPLILLTLLQASAACLVTGLLLWCLLSLAQRRWPALAAQRGVWLVAQLVQAAAFVLPLLPDTQQLSVVPELSVPVALAGAAPEAPLAMAAPAAGLPAAASWLALVPAAWGLVYLLGVAVTAWRWQRARAMLRTLLALAQRRRLHGVEVLEVDAPISPMLVGVWRPRLLLPAHLAQFTPEQQQLVIAHELTHARRRDPLLLLLATLLQALLWFNPAARWLAGKLAWAQELGCDRQVLAGRPQRERQQYAAALVKQLGLQAQSLPGLAFGGGRMAERLSHLRDGQVRLHPLLRALAVLLLCAIGAASLALQPALAWSVAATPAAIFTATAPATAPSAWRNPLDTMRVTGFFGVVRQMTPQGHRGIDLGARRGTPVHAAADGIASVSEDARLGKAVRIDHGGGIESLYAHLDQVTLSTGMAVTAGQTIGTVGDTGLATGPHLHFQVSRNGRLQDPQQWLAGLDANATARALRMRKEQFGY</sequence>
<keyword evidence="1" id="KW-0812">Transmembrane</keyword>
<feature type="transmembrane region" description="Helical" evidence="1">
    <location>
        <begin position="6"/>
        <end position="29"/>
    </location>
</feature>
<dbReference type="PATRIC" id="fig|1747903.4.peg.3773"/>
<feature type="transmembrane region" description="Helical" evidence="1">
    <location>
        <begin position="98"/>
        <end position="122"/>
    </location>
</feature>
<keyword evidence="1" id="KW-0472">Membrane</keyword>
<dbReference type="RefSeq" id="WP_065307199.1">
    <property type="nucleotide sequence ID" value="NZ_LOCQ01000049.1"/>
</dbReference>
<dbReference type="SUPFAM" id="SSF51261">
    <property type="entry name" value="Duplicated hybrid motif"/>
    <property type="match status" value="1"/>
</dbReference>
<keyword evidence="5" id="KW-1185">Reference proteome</keyword>
<dbReference type="STRING" id="1747903.ASR47_101462"/>
<accession>A0A1A7C336</accession>
<dbReference type="CDD" id="cd07341">
    <property type="entry name" value="M56_BlaR1_MecR1_like"/>
    <property type="match status" value="1"/>
</dbReference>
<dbReference type="Pfam" id="PF05569">
    <property type="entry name" value="Peptidase_M56"/>
    <property type="match status" value="1"/>
</dbReference>
<dbReference type="InterPro" id="IPR008756">
    <property type="entry name" value="Peptidase_M56"/>
</dbReference>
<dbReference type="InterPro" id="IPR016047">
    <property type="entry name" value="M23ase_b-sheet_dom"/>
</dbReference>
<gene>
    <name evidence="4" type="ORF">ASR47_101462</name>
</gene>
<dbReference type="CDD" id="cd12797">
    <property type="entry name" value="M23_peptidase"/>
    <property type="match status" value="1"/>
</dbReference>
<dbReference type="GO" id="GO:0004222">
    <property type="term" value="F:metalloendopeptidase activity"/>
    <property type="evidence" value="ECO:0007669"/>
    <property type="project" value="TreeGrafter"/>
</dbReference>
<dbReference type="Proteomes" id="UP000092713">
    <property type="component" value="Unassembled WGS sequence"/>
</dbReference>
<dbReference type="PANTHER" id="PTHR21666">
    <property type="entry name" value="PEPTIDASE-RELATED"/>
    <property type="match status" value="1"/>
</dbReference>
<dbReference type="InterPro" id="IPR011055">
    <property type="entry name" value="Dup_hybrid_motif"/>
</dbReference>
<dbReference type="Pfam" id="PF01551">
    <property type="entry name" value="Peptidase_M23"/>
    <property type="match status" value="1"/>
</dbReference>
<dbReference type="InterPro" id="IPR050570">
    <property type="entry name" value="Cell_wall_metabolism_enzyme"/>
</dbReference>
<dbReference type="EMBL" id="LOCQ01000049">
    <property type="protein sequence ID" value="OBV40147.1"/>
    <property type="molecule type" value="Genomic_DNA"/>
</dbReference>
<evidence type="ECO:0000313" key="4">
    <source>
        <dbReference type="EMBL" id="OBV40147.1"/>
    </source>
</evidence>
<name>A0A1A7C336_9BURK</name>
<feature type="transmembrane region" description="Helical" evidence="1">
    <location>
        <begin position="41"/>
        <end position="59"/>
    </location>
</feature>
<feature type="domain" description="M23ase beta-sheet core" evidence="2">
    <location>
        <begin position="359"/>
        <end position="452"/>
    </location>
</feature>
<dbReference type="PANTHER" id="PTHR21666:SF270">
    <property type="entry name" value="MUREIN HYDROLASE ACTIVATOR ENVC"/>
    <property type="match status" value="1"/>
</dbReference>
<evidence type="ECO:0000259" key="2">
    <source>
        <dbReference type="Pfam" id="PF01551"/>
    </source>
</evidence>
<keyword evidence="1" id="KW-1133">Transmembrane helix</keyword>
<organism evidence="4 5">
    <name type="scientific">Janthinobacterium psychrotolerans</name>
    <dbReference type="NCBI Taxonomy" id="1747903"/>
    <lineage>
        <taxon>Bacteria</taxon>
        <taxon>Pseudomonadati</taxon>
        <taxon>Pseudomonadota</taxon>
        <taxon>Betaproteobacteria</taxon>
        <taxon>Burkholderiales</taxon>
        <taxon>Oxalobacteraceae</taxon>
        <taxon>Janthinobacterium</taxon>
    </lineage>
</organism>
<evidence type="ECO:0000313" key="5">
    <source>
        <dbReference type="Proteomes" id="UP000092713"/>
    </source>
</evidence>
<dbReference type="OrthoDB" id="9815245at2"/>
<comment type="caution">
    <text evidence="4">The sequence shown here is derived from an EMBL/GenBank/DDBJ whole genome shotgun (WGS) entry which is preliminary data.</text>
</comment>
<evidence type="ECO:0000256" key="1">
    <source>
        <dbReference type="SAM" id="Phobius"/>
    </source>
</evidence>
<feature type="domain" description="Peptidase M56" evidence="3">
    <location>
        <begin position="7"/>
        <end position="260"/>
    </location>
</feature>
<evidence type="ECO:0000259" key="3">
    <source>
        <dbReference type="Pfam" id="PF05569"/>
    </source>
</evidence>
<dbReference type="Gene3D" id="2.70.70.10">
    <property type="entry name" value="Glucose Permease (Domain IIA)"/>
    <property type="match status" value="1"/>
</dbReference>
<dbReference type="AlphaFoldDB" id="A0A1A7C336"/>
<proteinExistence type="predicted"/>
<reference evidence="4 5" key="1">
    <citation type="submission" date="2016-04" db="EMBL/GenBank/DDBJ databases">
        <title>Draft genome sequence of Janthinobacterium psychrotolerans sp. nov., isolated from freshwater sediments in Denmark.</title>
        <authorList>
            <person name="Gong X."/>
            <person name="Skrivergaard S."/>
            <person name="Korsgaard B.S."/>
            <person name="Schreiber L."/>
            <person name="Marshall I.P."/>
            <person name="Finster K."/>
            <person name="Schramm A."/>
        </authorList>
    </citation>
    <scope>NUCLEOTIDE SEQUENCE [LARGE SCALE GENOMIC DNA]</scope>
    <source>
        <strain evidence="4 5">S3-2</strain>
    </source>
</reference>
<feature type="transmembrane region" description="Helical" evidence="1">
    <location>
        <begin position="198"/>
        <end position="220"/>
    </location>
</feature>
<protein>
    <submittedName>
        <fullName evidence="4">Peptidase family M23</fullName>
    </submittedName>
</protein>